<dbReference type="InterPro" id="IPR015590">
    <property type="entry name" value="Aldehyde_DH_dom"/>
</dbReference>
<dbReference type="EMBL" id="KZ613958">
    <property type="protein sequence ID" value="PMD32632.1"/>
    <property type="molecule type" value="Genomic_DNA"/>
</dbReference>
<proteinExistence type="inferred from homology"/>
<keyword evidence="2 6" id="KW-0560">Oxidoreductase</keyword>
<comment type="catalytic activity">
    <reaction evidence="4">
        <text>an aldehyde + NAD(+) + H2O = a carboxylate + NADH + 2 H(+)</text>
        <dbReference type="Rhea" id="RHEA:16185"/>
        <dbReference type="ChEBI" id="CHEBI:15377"/>
        <dbReference type="ChEBI" id="CHEBI:15378"/>
        <dbReference type="ChEBI" id="CHEBI:17478"/>
        <dbReference type="ChEBI" id="CHEBI:29067"/>
        <dbReference type="ChEBI" id="CHEBI:57540"/>
        <dbReference type="ChEBI" id="CHEBI:57945"/>
        <dbReference type="EC" id="1.2.1.3"/>
    </reaction>
</comment>
<dbReference type="PROSITE" id="PS00070">
    <property type="entry name" value="ALDEHYDE_DEHYDR_CYS"/>
    <property type="match status" value="1"/>
</dbReference>
<evidence type="ECO:0000256" key="4">
    <source>
        <dbReference type="ARBA" id="ARBA00049194"/>
    </source>
</evidence>
<dbReference type="FunFam" id="3.40.605.10:FF:000007">
    <property type="entry name" value="NAD/NADP-dependent betaine aldehyde dehydrogenase"/>
    <property type="match status" value="1"/>
</dbReference>
<dbReference type="SUPFAM" id="SSF53720">
    <property type="entry name" value="ALDH-like"/>
    <property type="match status" value="1"/>
</dbReference>
<organism evidence="8 9">
    <name type="scientific">Hyaloscypha variabilis (strain UAMH 11265 / GT02V1 / F)</name>
    <name type="common">Meliniomyces variabilis</name>
    <dbReference type="NCBI Taxonomy" id="1149755"/>
    <lineage>
        <taxon>Eukaryota</taxon>
        <taxon>Fungi</taxon>
        <taxon>Dikarya</taxon>
        <taxon>Ascomycota</taxon>
        <taxon>Pezizomycotina</taxon>
        <taxon>Leotiomycetes</taxon>
        <taxon>Helotiales</taxon>
        <taxon>Hyaloscyphaceae</taxon>
        <taxon>Hyaloscypha</taxon>
        <taxon>Hyaloscypha variabilis</taxon>
    </lineage>
</organism>
<dbReference type="STRING" id="1149755.A0A2J6R281"/>
<feature type="active site" evidence="5">
    <location>
        <position position="255"/>
    </location>
</feature>
<dbReference type="InterPro" id="IPR016162">
    <property type="entry name" value="Ald_DH_N"/>
</dbReference>
<dbReference type="AlphaFoldDB" id="A0A2J6R281"/>
<dbReference type="OrthoDB" id="310895at2759"/>
<evidence type="ECO:0000259" key="7">
    <source>
        <dbReference type="Pfam" id="PF00171"/>
    </source>
</evidence>
<accession>A0A2J6R281</accession>
<dbReference type="CDD" id="cd07106">
    <property type="entry name" value="ALDH_AldA-AAD23400"/>
    <property type="match status" value="1"/>
</dbReference>
<dbReference type="EC" id="1.2.1.3" evidence="3"/>
<reference evidence="8 9" key="1">
    <citation type="submission" date="2016-04" db="EMBL/GenBank/DDBJ databases">
        <title>A degradative enzymes factory behind the ericoid mycorrhizal symbiosis.</title>
        <authorList>
            <consortium name="DOE Joint Genome Institute"/>
            <person name="Martino E."/>
            <person name="Morin E."/>
            <person name="Grelet G."/>
            <person name="Kuo A."/>
            <person name="Kohler A."/>
            <person name="Daghino S."/>
            <person name="Barry K."/>
            <person name="Choi C."/>
            <person name="Cichocki N."/>
            <person name="Clum A."/>
            <person name="Copeland A."/>
            <person name="Hainaut M."/>
            <person name="Haridas S."/>
            <person name="Labutti K."/>
            <person name="Lindquist E."/>
            <person name="Lipzen A."/>
            <person name="Khouja H.-R."/>
            <person name="Murat C."/>
            <person name="Ohm R."/>
            <person name="Olson A."/>
            <person name="Spatafora J."/>
            <person name="Veneault-Fourrey C."/>
            <person name="Henrissat B."/>
            <person name="Grigoriev I."/>
            <person name="Martin F."/>
            <person name="Perotto S."/>
        </authorList>
    </citation>
    <scope>NUCLEOTIDE SEQUENCE [LARGE SCALE GENOMIC DNA]</scope>
    <source>
        <strain evidence="8 9">F</strain>
    </source>
</reference>
<comment type="similarity">
    <text evidence="1 6">Belongs to the aldehyde dehydrogenase family.</text>
</comment>
<dbReference type="InterPro" id="IPR016163">
    <property type="entry name" value="Ald_DH_C"/>
</dbReference>
<evidence type="ECO:0000256" key="3">
    <source>
        <dbReference type="ARBA" id="ARBA00024226"/>
    </source>
</evidence>
<gene>
    <name evidence="8" type="ORF">L207DRAFT_470565</name>
</gene>
<dbReference type="PANTHER" id="PTHR11699">
    <property type="entry name" value="ALDEHYDE DEHYDROGENASE-RELATED"/>
    <property type="match status" value="1"/>
</dbReference>
<evidence type="ECO:0000313" key="8">
    <source>
        <dbReference type="EMBL" id="PMD32632.1"/>
    </source>
</evidence>
<protein>
    <recommendedName>
        <fullName evidence="3">aldehyde dehydrogenase (NAD(+))</fullName>
        <ecNumber evidence="3">1.2.1.3</ecNumber>
    </recommendedName>
</protein>
<evidence type="ECO:0000313" key="9">
    <source>
        <dbReference type="Proteomes" id="UP000235786"/>
    </source>
</evidence>
<evidence type="ECO:0000256" key="6">
    <source>
        <dbReference type="RuleBase" id="RU003345"/>
    </source>
</evidence>
<evidence type="ECO:0000256" key="1">
    <source>
        <dbReference type="ARBA" id="ARBA00009986"/>
    </source>
</evidence>
<feature type="domain" description="Aldehyde dehydrogenase" evidence="7">
    <location>
        <begin position="30"/>
        <end position="480"/>
    </location>
</feature>
<dbReference type="GO" id="GO:0004029">
    <property type="term" value="F:aldehyde dehydrogenase (NAD+) activity"/>
    <property type="evidence" value="ECO:0007669"/>
    <property type="project" value="UniProtKB-EC"/>
</dbReference>
<dbReference type="Pfam" id="PF00171">
    <property type="entry name" value="Aldedh"/>
    <property type="match status" value="1"/>
</dbReference>
<dbReference type="InterPro" id="IPR044086">
    <property type="entry name" value="LUC3-like"/>
</dbReference>
<dbReference type="Proteomes" id="UP000235786">
    <property type="component" value="Unassembled WGS sequence"/>
</dbReference>
<dbReference type="FunFam" id="3.40.309.10:FF:000009">
    <property type="entry name" value="Aldehyde dehydrogenase A"/>
    <property type="match status" value="1"/>
</dbReference>
<dbReference type="InterPro" id="IPR029510">
    <property type="entry name" value="Ald_DH_CS_GLU"/>
</dbReference>
<evidence type="ECO:0000256" key="2">
    <source>
        <dbReference type="ARBA" id="ARBA00023002"/>
    </source>
</evidence>
<evidence type="ECO:0000256" key="5">
    <source>
        <dbReference type="PROSITE-ProRule" id="PRU10007"/>
    </source>
</evidence>
<name>A0A2J6R281_HYAVF</name>
<dbReference type="Gene3D" id="3.40.309.10">
    <property type="entry name" value="Aldehyde Dehydrogenase, Chain A, domain 2"/>
    <property type="match status" value="1"/>
</dbReference>
<dbReference type="InterPro" id="IPR016160">
    <property type="entry name" value="Ald_DH_CS_CYS"/>
</dbReference>
<dbReference type="Gene3D" id="3.40.605.10">
    <property type="entry name" value="Aldehyde Dehydrogenase, Chain A, domain 1"/>
    <property type="match status" value="1"/>
</dbReference>
<keyword evidence="9" id="KW-1185">Reference proteome</keyword>
<dbReference type="InterPro" id="IPR016161">
    <property type="entry name" value="Ald_DH/histidinol_DH"/>
</dbReference>
<dbReference type="PROSITE" id="PS00687">
    <property type="entry name" value="ALDEHYDE_DEHYDR_GLU"/>
    <property type="match status" value="1"/>
</dbReference>
<sequence>MGSQIGHSDGEALDFASFSNIIDGDKKRTESTIHGINPATLEALYPVPLSTKTDIDAAIAAARAAFKTWRKTAVEDRKQRLRAFAEGLLLHKNEFAHLLTKEQGKPLAVAESEVDNAARWLTGTAELDIPVETVVETPTSLIKTKYVPLGVVVGIVPWNFPLMLLTGKVGPAVLTGNCIIIKPSPFTPYCGLKAIELAQRYFPPGVIQALSGDDSLGPQLTARSDIHKISFTGSTATGKRVMESASKHLTRITLELGGNDPAIICPDVDVQAVAEKMAGLAFLNSGQVCIAVKRIYVHENIYEEFRAAMVKKVESYGVGNGLQKDVFLGPVQNRLQFDRVKEFLDDIRQEKQVVCTGGDVLQTKERGFFVQPTIVDNPPDDSKIVREEPFGPVVPLLRWADEEEVIARANDSNAGLGASVWSSDVEHARCIGEELEAGSVWINQHMGIIPTAHFAGHKSSGIGGEWGVDGLRGYCNTQTVFVNR</sequence>